<keyword evidence="1" id="KW-0812">Transmembrane</keyword>
<keyword evidence="1" id="KW-1133">Transmembrane helix</keyword>
<keyword evidence="1" id="KW-0472">Membrane</keyword>
<accession>A0AA39N0S1</accession>
<proteinExistence type="predicted"/>
<gene>
    <name evidence="2" type="ORF">EV420DRAFT_1481709</name>
</gene>
<evidence type="ECO:0000313" key="2">
    <source>
        <dbReference type="EMBL" id="KAK0453976.1"/>
    </source>
</evidence>
<dbReference type="RefSeq" id="XP_060328364.1">
    <property type="nucleotide sequence ID" value="XM_060469798.1"/>
</dbReference>
<name>A0AA39N0S1_ARMTA</name>
<feature type="transmembrane region" description="Helical" evidence="1">
    <location>
        <begin position="12"/>
        <end position="29"/>
    </location>
</feature>
<comment type="caution">
    <text evidence="2">The sequence shown here is derived from an EMBL/GenBank/DDBJ whole genome shotgun (WGS) entry which is preliminary data.</text>
</comment>
<evidence type="ECO:0000256" key="1">
    <source>
        <dbReference type="SAM" id="Phobius"/>
    </source>
</evidence>
<evidence type="ECO:0000313" key="3">
    <source>
        <dbReference type="Proteomes" id="UP001175211"/>
    </source>
</evidence>
<keyword evidence="3" id="KW-1185">Reference proteome</keyword>
<reference evidence="2" key="1">
    <citation type="submission" date="2023-06" db="EMBL/GenBank/DDBJ databases">
        <authorList>
            <consortium name="Lawrence Berkeley National Laboratory"/>
            <person name="Ahrendt S."/>
            <person name="Sahu N."/>
            <person name="Indic B."/>
            <person name="Wong-Bajracharya J."/>
            <person name="Merenyi Z."/>
            <person name="Ke H.-M."/>
            <person name="Monk M."/>
            <person name="Kocsube S."/>
            <person name="Drula E."/>
            <person name="Lipzen A."/>
            <person name="Balint B."/>
            <person name="Henrissat B."/>
            <person name="Andreopoulos B."/>
            <person name="Martin F.M."/>
            <person name="Harder C.B."/>
            <person name="Rigling D."/>
            <person name="Ford K.L."/>
            <person name="Foster G.D."/>
            <person name="Pangilinan J."/>
            <person name="Papanicolaou A."/>
            <person name="Barry K."/>
            <person name="LaButti K."/>
            <person name="Viragh M."/>
            <person name="Koriabine M."/>
            <person name="Yan M."/>
            <person name="Riley R."/>
            <person name="Champramary S."/>
            <person name="Plett K.L."/>
            <person name="Tsai I.J."/>
            <person name="Slot J."/>
            <person name="Sipos G."/>
            <person name="Plett J."/>
            <person name="Nagy L.G."/>
            <person name="Grigoriev I.V."/>
        </authorList>
    </citation>
    <scope>NUCLEOTIDE SEQUENCE</scope>
    <source>
        <strain evidence="2">CCBAS 213</strain>
    </source>
</reference>
<dbReference type="AlphaFoldDB" id="A0AA39N0S1"/>
<sequence length="109" mass="12548">MHLAYHLLHYNYHWVTLILFLAFTIRNHLGQYYLDVAASIAKGISPTLLVGWVVAGHMCPHEERDETSMVSTIHFQMSLQYLQPFTSSFQESTMQSAALEMDIEAQMEN</sequence>
<dbReference type="Proteomes" id="UP001175211">
    <property type="component" value="Unassembled WGS sequence"/>
</dbReference>
<dbReference type="GeneID" id="85353346"/>
<dbReference type="EMBL" id="JAUEPS010000028">
    <property type="protein sequence ID" value="KAK0453976.1"/>
    <property type="molecule type" value="Genomic_DNA"/>
</dbReference>
<organism evidence="2 3">
    <name type="scientific">Armillaria tabescens</name>
    <name type="common">Ringless honey mushroom</name>
    <name type="synonym">Agaricus tabescens</name>
    <dbReference type="NCBI Taxonomy" id="1929756"/>
    <lineage>
        <taxon>Eukaryota</taxon>
        <taxon>Fungi</taxon>
        <taxon>Dikarya</taxon>
        <taxon>Basidiomycota</taxon>
        <taxon>Agaricomycotina</taxon>
        <taxon>Agaricomycetes</taxon>
        <taxon>Agaricomycetidae</taxon>
        <taxon>Agaricales</taxon>
        <taxon>Marasmiineae</taxon>
        <taxon>Physalacriaceae</taxon>
        <taxon>Desarmillaria</taxon>
    </lineage>
</organism>
<protein>
    <submittedName>
        <fullName evidence="2">Uncharacterized protein</fullName>
    </submittedName>
</protein>